<dbReference type="Proteomes" id="UP000078250">
    <property type="component" value="Unassembled WGS sequence"/>
</dbReference>
<sequence>MSENWNNRYQEYEFVYGYEPNVFIQFIAEKIEFKGHSLAIAEGEGRNALFLAHKANRENQPFSIELWDYSSVGLQKAQDRAQKENIKILTQCLDLNDVMWQESTFQNIFCVFGHFPSELRQKTLLGIRGSLKNGGWFIGEVYSKEQLNYSTGGPRSFDMLYDIYDFLNNFGKDRFYHFFVGEVERHEGEFHTGKCHVIQFAIQIKK</sequence>
<accession>A0AAJ3LTU2</accession>
<dbReference type="RefSeq" id="WP_109406107.1">
    <property type="nucleotide sequence ID" value="NZ_LXEV01000021.1"/>
</dbReference>
<evidence type="ECO:0000313" key="3">
    <source>
        <dbReference type="Proteomes" id="UP000078250"/>
    </source>
</evidence>
<reference evidence="2 3" key="1">
    <citation type="submission" date="2016-04" db="EMBL/GenBank/DDBJ databases">
        <title>ATOL: Assembling a taxonomically balanced genome-scale reconstruction of the evolutionary history of the Enterobacteriaceae.</title>
        <authorList>
            <person name="Plunkett G.III."/>
            <person name="Neeno-Eckwall E.C."/>
            <person name="Glasner J.D."/>
            <person name="Perna N.T."/>
        </authorList>
    </citation>
    <scope>NUCLEOTIDE SEQUENCE [LARGE SCALE GENOMIC DNA]</scope>
    <source>
        <strain evidence="2 3">ATCC 700826</strain>
    </source>
</reference>
<dbReference type="AlphaFoldDB" id="A0AAJ3LTU2"/>
<dbReference type="EMBL" id="LXEV01000021">
    <property type="protein sequence ID" value="OAT47151.1"/>
    <property type="molecule type" value="Genomic_DNA"/>
</dbReference>
<protein>
    <recommendedName>
        <fullName evidence="1">Methyltransferase domain-containing protein</fullName>
    </recommendedName>
</protein>
<dbReference type="Pfam" id="PF13649">
    <property type="entry name" value="Methyltransf_25"/>
    <property type="match status" value="1"/>
</dbReference>
<organism evidence="2 3">
    <name type="scientific">Proteus hauseri ATCC 700826</name>
    <dbReference type="NCBI Taxonomy" id="1354271"/>
    <lineage>
        <taxon>Bacteria</taxon>
        <taxon>Pseudomonadati</taxon>
        <taxon>Pseudomonadota</taxon>
        <taxon>Gammaproteobacteria</taxon>
        <taxon>Enterobacterales</taxon>
        <taxon>Morganellaceae</taxon>
        <taxon>Proteus</taxon>
    </lineage>
</organism>
<gene>
    <name evidence="2" type="ORF">M997_1678</name>
</gene>
<feature type="domain" description="Methyltransferase" evidence="1">
    <location>
        <begin position="39"/>
        <end position="135"/>
    </location>
</feature>
<evidence type="ECO:0000259" key="1">
    <source>
        <dbReference type="Pfam" id="PF13649"/>
    </source>
</evidence>
<comment type="caution">
    <text evidence="2">The sequence shown here is derived from an EMBL/GenBank/DDBJ whole genome shotgun (WGS) entry which is preliminary data.</text>
</comment>
<evidence type="ECO:0000313" key="2">
    <source>
        <dbReference type="EMBL" id="OAT47151.1"/>
    </source>
</evidence>
<proteinExistence type="predicted"/>
<dbReference type="InterPro" id="IPR041698">
    <property type="entry name" value="Methyltransf_25"/>
</dbReference>
<dbReference type="Gene3D" id="3.40.50.150">
    <property type="entry name" value="Vaccinia Virus protein VP39"/>
    <property type="match status" value="1"/>
</dbReference>
<keyword evidence="3" id="KW-1185">Reference proteome</keyword>
<dbReference type="SUPFAM" id="SSF53335">
    <property type="entry name" value="S-adenosyl-L-methionine-dependent methyltransferases"/>
    <property type="match status" value="1"/>
</dbReference>
<dbReference type="InterPro" id="IPR029063">
    <property type="entry name" value="SAM-dependent_MTases_sf"/>
</dbReference>
<name>A0AAJ3LTU2_PROHU</name>